<accession>A0A1V4A110</accession>
<keyword evidence="1" id="KW-0732">Signal</keyword>
<dbReference type="AlphaFoldDB" id="A0A1V4A110"/>
<comment type="caution">
    <text evidence="2">The sequence shown here is derived from an EMBL/GenBank/DDBJ whole genome shotgun (WGS) entry which is preliminary data.</text>
</comment>
<name>A0A1V4A110_9ACTN</name>
<dbReference type="RefSeq" id="WP_077973078.1">
    <property type="nucleotide sequence ID" value="NZ_CP045178.1"/>
</dbReference>
<dbReference type="EMBL" id="MVFC01000036">
    <property type="protein sequence ID" value="OON72637.1"/>
    <property type="molecule type" value="Genomic_DNA"/>
</dbReference>
<sequence>MKLRKFAYTLVAATALGIGGAGVAQAAEIAPGWERYGVYATDGECQAKMNELASKIDGGECYAEGRGHALDVHYK</sequence>
<evidence type="ECO:0000313" key="2">
    <source>
        <dbReference type="EMBL" id="OON72637.1"/>
    </source>
</evidence>
<proteinExistence type="predicted"/>
<reference evidence="2 3" key="1">
    <citation type="submission" date="2017-02" db="EMBL/GenBank/DDBJ databases">
        <title>Draft Genome Sequence of Streptomyces tsukubaensis F601, a Producer of the immunosuppressant tacrolimus FK506.</title>
        <authorList>
            <person name="Zong G."/>
            <person name="Zhong C."/>
            <person name="Fu J."/>
            <person name="Qin R."/>
            <person name="Cao G."/>
        </authorList>
    </citation>
    <scope>NUCLEOTIDE SEQUENCE [LARGE SCALE GENOMIC DNA]</scope>
    <source>
        <strain evidence="2 3">F601</strain>
    </source>
</reference>
<organism evidence="2 3">
    <name type="scientific">Streptomyces tsukubensis</name>
    <dbReference type="NCBI Taxonomy" id="83656"/>
    <lineage>
        <taxon>Bacteria</taxon>
        <taxon>Bacillati</taxon>
        <taxon>Actinomycetota</taxon>
        <taxon>Actinomycetes</taxon>
        <taxon>Kitasatosporales</taxon>
        <taxon>Streptomycetaceae</taxon>
        <taxon>Streptomyces</taxon>
    </lineage>
</organism>
<evidence type="ECO:0000256" key="1">
    <source>
        <dbReference type="SAM" id="SignalP"/>
    </source>
</evidence>
<keyword evidence="3" id="KW-1185">Reference proteome</keyword>
<gene>
    <name evidence="2" type="ORF">B1H18_29155</name>
</gene>
<feature type="signal peptide" evidence="1">
    <location>
        <begin position="1"/>
        <end position="26"/>
    </location>
</feature>
<dbReference type="Proteomes" id="UP000190539">
    <property type="component" value="Unassembled WGS sequence"/>
</dbReference>
<evidence type="ECO:0000313" key="3">
    <source>
        <dbReference type="Proteomes" id="UP000190539"/>
    </source>
</evidence>
<feature type="chain" id="PRO_5010733293" evidence="1">
    <location>
        <begin position="27"/>
        <end position="75"/>
    </location>
</feature>
<protein>
    <submittedName>
        <fullName evidence="2">Uncharacterized protein</fullName>
    </submittedName>
</protein>
<dbReference type="STRING" id="83656.B1H18_29155"/>